<protein>
    <submittedName>
        <fullName evidence="1">Uncharacterized protein</fullName>
    </submittedName>
</protein>
<name>A0A6P1NNX0_9MICC</name>
<dbReference type="AlphaFoldDB" id="A0A6P1NNX0"/>
<accession>A0A6P1NNX0</accession>
<gene>
    <name evidence="1" type="ORF">GU243_10680</name>
</gene>
<keyword evidence="2" id="KW-1185">Reference proteome</keyword>
<dbReference type="Proteomes" id="UP000464186">
    <property type="component" value="Chromosome"/>
</dbReference>
<organism evidence="1 2">
    <name type="scientific">Pseudarthrobacter psychrotolerans</name>
    <dbReference type="NCBI Taxonomy" id="2697569"/>
    <lineage>
        <taxon>Bacteria</taxon>
        <taxon>Bacillati</taxon>
        <taxon>Actinomycetota</taxon>
        <taxon>Actinomycetes</taxon>
        <taxon>Micrococcales</taxon>
        <taxon>Micrococcaceae</taxon>
        <taxon>Pseudarthrobacter</taxon>
    </lineage>
</organism>
<dbReference type="EMBL" id="CP047898">
    <property type="protein sequence ID" value="QHK20120.1"/>
    <property type="molecule type" value="Genomic_DNA"/>
</dbReference>
<evidence type="ECO:0000313" key="1">
    <source>
        <dbReference type="EMBL" id="QHK20120.1"/>
    </source>
</evidence>
<evidence type="ECO:0000313" key="2">
    <source>
        <dbReference type="Proteomes" id="UP000464186"/>
    </source>
</evidence>
<sequence>MNIHDLVRELNENVGAVVVQTMAGVKDRTSPYKWAKPDGPDPRQDIEDRLRLGYRVWKTLAIAEGKHVALAWLMGANPRLEENLPVLYIQQQRSREVIGAAEAFVDDTYAA</sequence>
<proteinExistence type="predicted"/>
<dbReference type="KEGG" id="psey:GU243_10680"/>
<reference evidence="1 2" key="1">
    <citation type="submission" date="2020-01" db="EMBL/GenBank/DDBJ databases">
        <title>Pseudarthrobacter psychrotolerans sp. nov., isolated from antarctic soil.</title>
        <authorList>
            <person name="Shin Y."/>
            <person name="Park W."/>
        </authorList>
    </citation>
    <scope>NUCLEOTIDE SEQUENCE [LARGE SCALE GENOMIC DNA]</scope>
    <source>
        <strain evidence="1 2">YJ56</strain>
    </source>
</reference>